<keyword evidence="5" id="KW-1185">Reference proteome</keyword>
<dbReference type="EMBL" id="BMHF01000009">
    <property type="protein sequence ID" value="GGA41427.1"/>
    <property type="molecule type" value="Genomic_DNA"/>
</dbReference>
<feature type="domain" description="Fe-containing alcohol dehydrogenase-like C-terminal" evidence="3">
    <location>
        <begin position="188"/>
        <end position="384"/>
    </location>
</feature>
<name>A0ABQ1GDB3_9BACL</name>
<dbReference type="InterPro" id="IPR044731">
    <property type="entry name" value="BDH-like"/>
</dbReference>
<sequence>METFAFQNPTKLIFGKNTTEALKTELPKYGNKVLLVYGGGSIKRTGLYDQVIGYLKEIGAQVTELAGVEPNPRLTTVHKGVELCRQNNIDIILAVGGGSVIDCSKAIAAGSTYDGDVWDILTRKATVQAALPLAVVLTMAATGSEMNGGSVISNTETEEKLSFGSPFTYPAFSILDPQNTFSLPKDQTVYGMVDMMSHVLEHYFHLEENTPVQDGFCETLLRTVIETGPKLINDLENYELRESIMYVGTLALNGMVSMGFRGDWATHNIEHAVSAVYDIPHGGGLAILFPNWMKYNLHVKPERFKKLAVNVFGIDANGKTDTQVGEEGIGALRAFWNSIGAPSRLADYDIDDSKLELMAEKTVKFGPFGNFAKLDKEDVLEIYRLSL</sequence>
<organism evidence="4 5">
    <name type="scientific">Paenibacillus physcomitrellae</name>
    <dbReference type="NCBI Taxonomy" id="1619311"/>
    <lineage>
        <taxon>Bacteria</taxon>
        <taxon>Bacillati</taxon>
        <taxon>Bacillota</taxon>
        <taxon>Bacilli</taxon>
        <taxon>Bacillales</taxon>
        <taxon>Paenibacillaceae</taxon>
        <taxon>Paenibacillus</taxon>
    </lineage>
</organism>
<dbReference type="Gene3D" id="3.40.50.1970">
    <property type="match status" value="1"/>
</dbReference>
<dbReference type="CDD" id="cd08187">
    <property type="entry name" value="BDH"/>
    <property type="match status" value="1"/>
</dbReference>
<dbReference type="RefSeq" id="WP_094093848.1">
    <property type="nucleotide sequence ID" value="NZ_BMHF01000009.1"/>
</dbReference>
<dbReference type="Pfam" id="PF25137">
    <property type="entry name" value="ADH_Fe_C"/>
    <property type="match status" value="1"/>
</dbReference>
<evidence type="ECO:0000256" key="1">
    <source>
        <dbReference type="ARBA" id="ARBA00023002"/>
    </source>
</evidence>
<protein>
    <submittedName>
        <fullName evidence="4">NADH-dependent alcohol dehydrogenase</fullName>
    </submittedName>
</protein>
<dbReference type="PROSITE" id="PS00913">
    <property type="entry name" value="ADH_IRON_1"/>
    <property type="match status" value="1"/>
</dbReference>
<dbReference type="Proteomes" id="UP000609323">
    <property type="component" value="Unassembled WGS sequence"/>
</dbReference>
<dbReference type="Gene3D" id="1.20.1090.10">
    <property type="entry name" value="Dehydroquinate synthase-like - alpha domain"/>
    <property type="match status" value="1"/>
</dbReference>
<comment type="caution">
    <text evidence="4">The sequence shown here is derived from an EMBL/GenBank/DDBJ whole genome shotgun (WGS) entry which is preliminary data.</text>
</comment>
<evidence type="ECO:0000259" key="3">
    <source>
        <dbReference type="Pfam" id="PF25137"/>
    </source>
</evidence>
<dbReference type="InterPro" id="IPR001670">
    <property type="entry name" value="ADH_Fe/GldA"/>
</dbReference>
<gene>
    <name evidence="4" type="primary">bdhA</name>
    <name evidence="4" type="ORF">GCM10010917_28390</name>
</gene>
<dbReference type="InterPro" id="IPR018211">
    <property type="entry name" value="ADH_Fe_CS"/>
</dbReference>
<keyword evidence="1" id="KW-0560">Oxidoreductase</keyword>
<dbReference type="PANTHER" id="PTHR43633:SF1">
    <property type="entry name" value="ALCOHOL DEHYDROGENASE YQHD"/>
    <property type="match status" value="1"/>
</dbReference>
<proteinExistence type="predicted"/>
<evidence type="ECO:0000313" key="4">
    <source>
        <dbReference type="EMBL" id="GGA41427.1"/>
    </source>
</evidence>
<dbReference type="PANTHER" id="PTHR43633">
    <property type="entry name" value="ALCOHOL DEHYDROGENASE YQHD"/>
    <property type="match status" value="1"/>
</dbReference>
<feature type="domain" description="Alcohol dehydrogenase iron-type/glycerol dehydrogenase GldA" evidence="2">
    <location>
        <begin position="9"/>
        <end position="177"/>
    </location>
</feature>
<dbReference type="PROSITE" id="PS00060">
    <property type="entry name" value="ADH_IRON_2"/>
    <property type="match status" value="1"/>
</dbReference>
<dbReference type="SUPFAM" id="SSF56796">
    <property type="entry name" value="Dehydroquinate synthase-like"/>
    <property type="match status" value="1"/>
</dbReference>
<evidence type="ECO:0000313" key="5">
    <source>
        <dbReference type="Proteomes" id="UP000609323"/>
    </source>
</evidence>
<dbReference type="Pfam" id="PF00465">
    <property type="entry name" value="Fe-ADH"/>
    <property type="match status" value="1"/>
</dbReference>
<accession>A0ABQ1GDB3</accession>
<dbReference type="InterPro" id="IPR056798">
    <property type="entry name" value="ADH_Fe_C"/>
</dbReference>
<evidence type="ECO:0000259" key="2">
    <source>
        <dbReference type="Pfam" id="PF00465"/>
    </source>
</evidence>
<reference evidence="5" key="1">
    <citation type="journal article" date="2019" name="Int. J. Syst. Evol. Microbiol.">
        <title>The Global Catalogue of Microorganisms (GCM) 10K type strain sequencing project: providing services to taxonomists for standard genome sequencing and annotation.</title>
        <authorList>
            <consortium name="The Broad Institute Genomics Platform"/>
            <consortium name="The Broad Institute Genome Sequencing Center for Infectious Disease"/>
            <person name="Wu L."/>
            <person name="Ma J."/>
        </authorList>
    </citation>
    <scope>NUCLEOTIDE SEQUENCE [LARGE SCALE GENOMIC DNA]</scope>
    <source>
        <strain evidence="5">CGMCC 1.15044</strain>
    </source>
</reference>